<evidence type="ECO:0000313" key="9">
    <source>
        <dbReference type="Proteomes" id="UP001598130"/>
    </source>
</evidence>
<evidence type="ECO:0000313" key="8">
    <source>
        <dbReference type="EMBL" id="MFD3266480.1"/>
    </source>
</evidence>
<dbReference type="SUPFAM" id="SSF50118">
    <property type="entry name" value="Cell growth inhibitor/plasmid maintenance toxic component"/>
    <property type="match status" value="1"/>
</dbReference>
<comment type="caution">
    <text evidence="8">The sequence shown here is derived from an EMBL/GenBank/DDBJ whole genome shotgun (WGS) entry which is preliminary data.</text>
</comment>
<reference evidence="8 9" key="1">
    <citation type="submission" date="2022-09" db="EMBL/GenBank/DDBJ databases">
        <title>New species of Phenylobacterium.</title>
        <authorList>
            <person name="Mieszkin S."/>
        </authorList>
    </citation>
    <scope>NUCLEOTIDE SEQUENCE [LARGE SCALE GENOMIC DNA]</scope>
    <source>
        <strain evidence="8 9">HK31-G</strain>
    </source>
</reference>
<evidence type="ECO:0000256" key="2">
    <source>
        <dbReference type="ARBA" id="ARBA00015075"/>
    </source>
</evidence>
<gene>
    <name evidence="8" type="ORF">OCL97_21265</name>
</gene>
<sequence>MRQFEVHPNPAARSRASFPYVVVLRSHLLAASHATIVAPMLPQDGRSAFTEISVTVRFRDSDHIVLVGEMAPLDTRLLTRAIGDLGDYEYEFRRALDRLFTGF</sequence>
<protein>
    <recommendedName>
        <fullName evidence="2">Toxin CcdB</fullName>
    </recommendedName>
    <alternativeName>
        <fullName evidence="7">Cytotoxic protein CcdB</fullName>
    </alternativeName>
    <alternativeName>
        <fullName evidence="6">Protein LetD</fullName>
    </alternativeName>
</protein>
<keyword evidence="3" id="KW-0678">Repressor</keyword>
<keyword evidence="5" id="KW-0804">Transcription</keyword>
<dbReference type="Proteomes" id="UP001598130">
    <property type="component" value="Unassembled WGS sequence"/>
</dbReference>
<evidence type="ECO:0000256" key="3">
    <source>
        <dbReference type="ARBA" id="ARBA00022491"/>
    </source>
</evidence>
<evidence type="ECO:0000256" key="7">
    <source>
        <dbReference type="ARBA" id="ARBA00033135"/>
    </source>
</evidence>
<evidence type="ECO:0000256" key="6">
    <source>
        <dbReference type="ARBA" id="ARBA00029628"/>
    </source>
</evidence>
<keyword evidence="4" id="KW-0805">Transcription regulation</keyword>
<dbReference type="Pfam" id="PF01845">
    <property type="entry name" value="CcdB"/>
    <property type="match status" value="1"/>
</dbReference>
<dbReference type="InterPro" id="IPR011067">
    <property type="entry name" value="Plasmid_toxin/cell-grow_inhib"/>
</dbReference>
<dbReference type="InterPro" id="IPR002712">
    <property type="entry name" value="CcdB"/>
</dbReference>
<dbReference type="EMBL" id="JAOTJD010000061">
    <property type="protein sequence ID" value="MFD3266480.1"/>
    <property type="molecule type" value="Genomic_DNA"/>
</dbReference>
<dbReference type="RefSeq" id="WP_305703299.1">
    <property type="nucleotide sequence ID" value="NZ_JAOTJD010000061.1"/>
</dbReference>
<evidence type="ECO:0000256" key="4">
    <source>
        <dbReference type="ARBA" id="ARBA00023015"/>
    </source>
</evidence>
<evidence type="ECO:0000256" key="5">
    <source>
        <dbReference type="ARBA" id="ARBA00023163"/>
    </source>
</evidence>
<organism evidence="8 9">
    <name type="scientific">Phenylobacterium ferrooxidans</name>
    <dbReference type="NCBI Taxonomy" id="2982689"/>
    <lineage>
        <taxon>Bacteria</taxon>
        <taxon>Pseudomonadati</taxon>
        <taxon>Pseudomonadota</taxon>
        <taxon>Alphaproteobacteria</taxon>
        <taxon>Caulobacterales</taxon>
        <taxon>Caulobacteraceae</taxon>
        <taxon>Phenylobacterium</taxon>
    </lineage>
</organism>
<evidence type="ECO:0000256" key="1">
    <source>
        <dbReference type="ARBA" id="ARBA00005230"/>
    </source>
</evidence>
<name>A0ABW6CX56_9CAUL</name>
<comment type="similarity">
    <text evidence="1">Belongs to the CcdB toxin family.</text>
</comment>
<accession>A0ABW6CX56</accession>
<keyword evidence="9" id="KW-1185">Reference proteome</keyword>
<proteinExistence type="inferred from homology"/>
<dbReference type="Gene3D" id="2.30.30.110">
    <property type="match status" value="1"/>
</dbReference>